<feature type="domain" description="Carrier" evidence="4">
    <location>
        <begin position="3068"/>
        <end position="3143"/>
    </location>
</feature>
<dbReference type="InterPro" id="IPR009081">
    <property type="entry name" value="PP-bd_ACP"/>
</dbReference>
<dbReference type="PROSITE" id="PS00455">
    <property type="entry name" value="AMP_BINDING"/>
    <property type="match status" value="3"/>
</dbReference>
<dbReference type="InterPro" id="IPR010071">
    <property type="entry name" value="AA_adenyl_dom"/>
</dbReference>
<dbReference type="Pfam" id="PF00668">
    <property type="entry name" value="Condensation"/>
    <property type="match status" value="3"/>
</dbReference>
<proteinExistence type="predicted"/>
<dbReference type="PANTHER" id="PTHR45527:SF1">
    <property type="entry name" value="FATTY ACID SYNTHASE"/>
    <property type="match status" value="1"/>
</dbReference>
<dbReference type="PROSITE" id="PS00012">
    <property type="entry name" value="PHOSPHOPANTETHEINE"/>
    <property type="match status" value="1"/>
</dbReference>
<dbReference type="InterPro" id="IPR001242">
    <property type="entry name" value="Condensation_dom"/>
</dbReference>
<keyword evidence="3" id="KW-0597">Phosphoprotein</keyword>
<dbReference type="Gene3D" id="1.10.1200.10">
    <property type="entry name" value="ACP-like"/>
    <property type="match status" value="3"/>
</dbReference>
<dbReference type="NCBIfam" id="NF003417">
    <property type="entry name" value="PRK04813.1"/>
    <property type="match status" value="3"/>
</dbReference>
<dbReference type="Gene3D" id="3.40.50.12780">
    <property type="entry name" value="N-terminal domain of ligase-like"/>
    <property type="match status" value="1"/>
</dbReference>
<dbReference type="Gene3D" id="3.30.300.30">
    <property type="match status" value="3"/>
</dbReference>
<comment type="caution">
    <text evidence="5">The sequence shown here is derived from an EMBL/GenBank/DDBJ whole genome shotgun (WGS) entry which is preliminary data.</text>
</comment>
<accession>A0ABT3ZUD3</accession>
<gene>
    <name evidence="5" type="ORF">OV287_00490</name>
</gene>
<protein>
    <submittedName>
        <fullName evidence="5">Amino acid adenylation domain-containing protein</fullName>
    </submittedName>
</protein>
<evidence type="ECO:0000313" key="5">
    <source>
        <dbReference type="EMBL" id="MCY1072946.1"/>
    </source>
</evidence>
<organism evidence="5 6">
    <name type="scientific">Archangium lansingense</name>
    <dbReference type="NCBI Taxonomy" id="2995310"/>
    <lineage>
        <taxon>Bacteria</taxon>
        <taxon>Pseudomonadati</taxon>
        <taxon>Myxococcota</taxon>
        <taxon>Myxococcia</taxon>
        <taxon>Myxococcales</taxon>
        <taxon>Cystobacterineae</taxon>
        <taxon>Archangiaceae</taxon>
        <taxon>Archangium</taxon>
    </lineage>
</organism>
<reference evidence="5 6" key="1">
    <citation type="submission" date="2022-11" db="EMBL/GenBank/DDBJ databases">
        <title>Minimal conservation of predation-associated metabolite biosynthetic gene clusters underscores biosynthetic potential of Myxococcota including descriptions for ten novel species: Archangium lansinium sp. nov., Myxococcus landrumus sp. nov., Nannocystis bai.</title>
        <authorList>
            <person name="Ahearne A."/>
            <person name="Stevens C."/>
            <person name="Phillips K."/>
        </authorList>
    </citation>
    <scope>NUCLEOTIDE SEQUENCE [LARGE SCALE GENOMIC DNA]</scope>
    <source>
        <strain evidence="5 6">MIWBW</strain>
    </source>
</reference>
<feature type="domain" description="Carrier" evidence="4">
    <location>
        <begin position="2006"/>
        <end position="2081"/>
    </location>
</feature>
<dbReference type="InterPro" id="IPR045851">
    <property type="entry name" value="AMP-bd_C_sf"/>
</dbReference>
<dbReference type="EMBL" id="JAPNKA010000001">
    <property type="protein sequence ID" value="MCY1072946.1"/>
    <property type="molecule type" value="Genomic_DNA"/>
</dbReference>
<dbReference type="SUPFAM" id="SSF47336">
    <property type="entry name" value="ACP-like"/>
    <property type="match status" value="3"/>
</dbReference>
<dbReference type="InterPro" id="IPR025110">
    <property type="entry name" value="AMP-bd_C"/>
</dbReference>
<evidence type="ECO:0000256" key="3">
    <source>
        <dbReference type="ARBA" id="ARBA00022553"/>
    </source>
</evidence>
<evidence type="ECO:0000256" key="1">
    <source>
        <dbReference type="ARBA" id="ARBA00001957"/>
    </source>
</evidence>
<dbReference type="Pfam" id="PF13193">
    <property type="entry name" value="AMP-binding_C"/>
    <property type="match status" value="3"/>
</dbReference>
<dbReference type="InterPro" id="IPR006162">
    <property type="entry name" value="Ppantetheine_attach_site"/>
</dbReference>
<dbReference type="Gene3D" id="3.30.559.10">
    <property type="entry name" value="Chloramphenicol acetyltransferase-like domain"/>
    <property type="match status" value="3"/>
</dbReference>
<dbReference type="InterPro" id="IPR023213">
    <property type="entry name" value="CAT-like_dom_sf"/>
</dbReference>
<evidence type="ECO:0000259" key="4">
    <source>
        <dbReference type="PROSITE" id="PS50075"/>
    </source>
</evidence>
<evidence type="ECO:0000256" key="2">
    <source>
        <dbReference type="ARBA" id="ARBA00022450"/>
    </source>
</evidence>
<dbReference type="Gene3D" id="2.30.38.10">
    <property type="entry name" value="Luciferase, Domain 3"/>
    <property type="match status" value="2"/>
</dbReference>
<dbReference type="SMART" id="SM00823">
    <property type="entry name" value="PKS_PP"/>
    <property type="match status" value="3"/>
</dbReference>
<dbReference type="PANTHER" id="PTHR45527">
    <property type="entry name" value="NONRIBOSOMAL PEPTIDE SYNTHETASE"/>
    <property type="match status" value="1"/>
</dbReference>
<comment type="cofactor">
    <cofactor evidence="1">
        <name>pantetheine 4'-phosphate</name>
        <dbReference type="ChEBI" id="CHEBI:47942"/>
    </cofactor>
</comment>
<dbReference type="CDD" id="cd05930">
    <property type="entry name" value="A_NRPS"/>
    <property type="match status" value="3"/>
</dbReference>
<dbReference type="Gene3D" id="3.40.50.980">
    <property type="match status" value="4"/>
</dbReference>
<dbReference type="InterPro" id="IPR042099">
    <property type="entry name" value="ANL_N_sf"/>
</dbReference>
<dbReference type="NCBIfam" id="TIGR01733">
    <property type="entry name" value="AA-adenyl-dom"/>
    <property type="match status" value="3"/>
</dbReference>
<dbReference type="InterPro" id="IPR020845">
    <property type="entry name" value="AMP-binding_CS"/>
</dbReference>
<dbReference type="Pfam" id="PF00550">
    <property type="entry name" value="PP-binding"/>
    <property type="match status" value="3"/>
</dbReference>
<dbReference type="RefSeq" id="WP_267531968.1">
    <property type="nucleotide sequence ID" value="NZ_JAPNKA010000001.1"/>
</dbReference>
<dbReference type="SUPFAM" id="SSF56801">
    <property type="entry name" value="Acetyl-CoA synthetase-like"/>
    <property type="match status" value="3"/>
</dbReference>
<feature type="domain" description="Carrier" evidence="4">
    <location>
        <begin position="961"/>
        <end position="1036"/>
    </location>
</feature>
<dbReference type="PROSITE" id="PS50075">
    <property type="entry name" value="CARRIER"/>
    <property type="match status" value="3"/>
</dbReference>
<name>A0ABT3ZUD3_9BACT</name>
<dbReference type="InterPro" id="IPR036736">
    <property type="entry name" value="ACP-like_sf"/>
</dbReference>
<sequence length="3164" mass="343483">MSTSSSAVSQEAEPLSHPQRRIWLTEQVAPGGAVGTLAGLLEVKGAVDAGLLARAARLFLEQTEDARAEVVVHQGEPFQVPARGPVEEVPVRDFRGGPEPRAAALAWAGERAREPLSLGRGSLRELAVLTWGEGSALFARFHHLLADAASLALLGRGVGKLYEALAEGRAPELPTPGRYAAFREEERQYLASETAAGDLAALREALEGVEEPTLLGESGLALTGTRAERHTLVLEPALTEALHARLREWGSTPNRFFCALTGLFLGRLLGRRDVCLGAYSHNRNSRQALRTFGMCVATVPLRLELEPESSFSDWLSRAGSRVGSFLRHGRYPYESLLERLEAPALRRQGLFDTVVSYQNQQYESTLAGHPVEIHWLFSGHEAHALAVQVSDRTRQGELRVDLDLRTGAFPEQVPARLAESFLALLEAVVREPSTPLGRLPLVGEATLATILGLNPLPPSTPAPKDALTPILEQAARAPDAVALRTGGQRLTYGELLGRARQLAAELTARGVGRNDTVALCTSRSASLLVGQLGVLCAGAGWLPLEPSHPPERLRFMLEDSGARLVLLDEATASLSAVLSVPSVRVDMLGEPVVPAAPLPARPGPRDLAYVLYTSGSTGNPKGVLIEHHCVGNFLAAMAEALPLGERPRVLCCTNATFDIFVLETLLPLSLGLEVVLADEEAQSSPELLATLILREGCELVQLTPTRLQLLLSHPLGERALRSVRLLLVGGEPLPPALLRTVRGITPARLFNMYGPTETTVWSTTAELSHTGPVHVGRPVRSTRVYVTDAQGELLPPGLVGEVLIGGEGVARGYLNRPELNAERFVRLPFDAGRLYRTGDLGRWRPDGNLEHRGRADHQVKVRGHRVELGEVEARMMASGVVASAAVVVREDGAGQAVLAAFYVPRGDDSGLRGFLATHLPDYMVPTYLVPLPAMPTLPSGKTDRKALGKWPLAVRAREAVPPEGARETELLSLWHEVLGSEAGGVTDDFFERGGQSLLAIQLLHRVAVRLGRRVPLARFLAAPTVRGLAALLDEAEAALPPLVPTEPSAHHPTTAAQRRMYLVHERSGGTDTSYHMTGALRLEGSLDEARLARALAGLAQRHEALRTSFHQVEGETVQRVASAVELPLERWEARGENVSSLLARFVRPFRLGTAPLMRAGLARVSESEALLLVDLHHLVADAASVEVLVEELWALYEGRALEAPRLQPRDYAAWQRRLAGAPALQEAEAWWRRELALPPTPLEPGTSRARPATVSNAGATHMEEFPAELAAGLHTLARAHGTTLYNVLLSALTLLLTRHSGSRELVVGAPMLGRPLPELERMVGLLTQTLPLRNRTRPGMTVAELLAEVSLRTRDALAREAVPLDMLQEGPSADAGGAMYDVLLLVREPRPPERTSVHGPRVHRVEHPIPSAKVDLTLTAVPASTGEALALEWTYRTDVLEGVEVAALARRMRRVLEQMVEAPSRPLSAVDVLTPEDRARLDDFHTVRQPFAADVTVLRLFTEMAARHASDVAVWHEGRSLTYAELESRSRRLARTLRALGVGPEVRVGLLAEPSLEMVVAILGVLGAGGAWVPLDPSHPEERLELLLRDSGVELLLHQGATPCPASFTGRVLRLGESLLYASGDGALPEVARPEHLAYVIYTSGTTGTPKGVMLEQRQLCAQLAWLRRFFSGTSRRMHHMLLVSPAVDVSVHQIFLPLIRGDTLYLPRQETILSPEALAAYVAAHHIDVVDSVPALLKGLLERDAAAGRLEVEYLCFGGDVLSTDVVRLVGRSVHIRHLINYYGPTETCLNATALMTSEWERLQRVPIGRPCDNYTLHVLDASLSELPPGCVGELYVGGPGVARGYLGRPELTAERFVPDPFRPGERLYRTGDLGRWLPDGQLDFVGRADQQVKIRGYRVEKGEVEAALRRAALHSGSALSECLVEVTDANPRRLVAFLVPGPGGAAPDVASLRAALKRWLPVYMVPSAFVPVERLPLTVSGKVDRKALLALAEEHEAGLPEQVEPLSPTEERLASVWRELLGVRGVRPSDNFFDLGGQSLQVVQVVSRLREALGVDVPLRLLFEAEDLAALARGVEGLTRRTAQLPPVVPVARTGALPLSSAQQRLWLLDQLEPGSPLYTIAGALRLEGELDVGATEEALRALVARHESLRTRFVSEADEPVAVVEPAPPFSLERVVLPDTGADLLERMDAVVAEVARRPFVLERAPLFRAVLVEVVAGEHLLVLALHHLVADGWSLALLSREFATLYEARTRGGEAALPPLAVQYTDFAAWQREHLTEEAQAPLLAFWKKHLEGHTELNLSTDFARPAVQSHRGATLAWGLSESLSEDVRALARARGVTPFMVMLATFQALLHRYTRQESLTLGIPVANRGQREVEGVVGCFVNTLALRVDVRGERSFTELLEQVRERTREALAHQELPFEKLVEHVQPPRDTSRSPLFQVMFSYDVAPEATLQLGGLRLTPYEADTGTAKFDLTLSVLEQPGGLRCSLEYATDLFREATVSRLAQHYEHLLSAVVREPQRAVRHLPLLTIEDTALLERHRATAAPPGLPLTVHGAFEAQVARTPGALALRHESHSLTYAELDARANQLAHVLRRRGVGLGAHVGLLLERSVEALVGFLGVLKAGAAYVPLDPEYPRERLEAMLDDCGARLLLTRAALLERVGARGVEVLDVDACRAELEAAPREAPRVDVPPSAPAYLMYTSGSTGRPKAVVVPHRAVEGYARSCIQLHGYTSADRVLQFSTLSFDASVEEIYPALLSGGTVVLRTEALLDARELCARCEEWGVTLLWLPTAFWVELTAALASGAARLPGCVRTVAAGGEKVPAAQVLQWRRVAGGVRLGNEYGPTETTVVAVAADLDAVAEEELRRGLVPIGRPVPGMRAYVLDAALEPVPPGVPGELFLGGAHVSQGYLGRPELTAERFLPDPFSPEPGARCYRTGDLARLLPDGSLEYLGRTDQQLKYRGFRIEPGEIESVLGRHPGVREAVVVLREDAPGVKRLVGYVVPSDGAPLEVTELRAFARGQLPEHMVPTALVALPHLPLTPGGKVDRAALPAPDAGADAPRTPPSTPLEMGLATVWRALLGVPRVGLEDDFFELGGHSLLAMRVVARAREELGLEVPLRVLFEHPRLGDLARALEGRLAVPGDSRRITRVDRGARRVKR</sequence>
<dbReference type="InterPro" id="IPR000873">
    <property type="entry name" value="AMP-dep_synth/lig_dom"/>
</dbReference>
<dbReference type="InterPro" id="IPR020806">
    <property type="entry name" value="PKS_PP-bd"/>
</dbReference>
<dbReference type="CDD" id="cd19531">
    <property type="entry name" value="LCL_NRPS-like"/>
    <property type="match status" value="2"/>
</dbReference>
<dbReference type="SUPFAM" id="SSF52777">
    <property type="entry name" value="CoA-dependent acyltransferases"/>
    <property type="match status" value="6"/>
</dbReference>
<keyword evidence="6" id="KW-1185">Reference proteome</keyword>
<evidence type="ECO:0000313" key="6">
    <source>
        <dbReference type="Proteomes" id="UP001207654"/>
    </source>
</evidence>
<dbReference type="Gene3D" id="3.30.559.30">
    <property type="entry name" value="Nonribosomal peptide synthetase, condensation domain"/>
    <property type="match status" value="3"/>
</dbReference>
<dbReference type="Pfam" id="PF00501">
    <property type="entry name" value="AMP-binding"/>
    <property type="match status" value="3"/>
</dbReference>
<keyword evidence="2" id="KW-0596">Phosphopantetheine</keyword>
<dbReference type="Proteomes" id="UP001207654">
    <property type="component" value="Unassembled WGS sequence"/>
</dbReference>